<sequence length="67" mass="7525">MPSFVQDQAVPAHSSSPSYRARIMQDSFAVHCLKVLKELLAFVLFSYTVLFGALLLAGWTTYFLVLK</sequence>
<evidence type="ECO:0000313" key="2">
    <source>
        <dbReference type="Proteomes" id="UP000827872"/>
    </source>
</evidence>
<evidence type="ECO:0000313" key="1">
    <source>
        <dbReference type="EMBL" id="KAH8012500.1"/>
    </source>
</evidence>
<keyword evidence="2" id="KW-1185">Reference proteome</keyword>
<comment type="caution">
    <text evidence="1">The sequence shown here is derived from an EMBL/GenBank/DDBJ whole genome shotgun (WGS) entry which is preliminary data.</text>
</comment>
<name>A0ACB8FZV1_9SAUR</name>
<reference evidence="1" key="1">
    <citation type="submission" date="2021-08" db="EMBL/GenBank/DDBJ databases">
        <title>The first chromosome-level gecko genome reveals the dynamic sex chromosomes of Neotropical dwarf geckos (Sphaerodactylidae: Sphaerodactylus).</title>
        <authorList>
            <person name="Pinto B.J."/>
            <person name="Keating S.E."/>
            <person name="Gamble T."/>
        </authorList>
    </citation>
    <scope>NUCLEOTIDE SEQUENCE</scope>
    <source>
        <strain evidence="1">TG3544</strain>
    </source>
</reference>
<gene>
    <name evidence="1" type="ORF">K3G42_018299</name>
</gene>
<dbReference type="Proteomes" id="UP000827872">
    <property type="component" value="Linkage Group LG13"/>
</dbReference>
<organism evidence="1 2">
    <name type="scientific">Sphaerodactylus townsendi</name>
    <dbReference type="NCBI Taxonomy" id="933632"/>
    <lineage>
        <taxon>Eukaryota</taxon>
        <taxon>Metazoa</taxon>
        <taxon>Chordata</taxon>
        <taxon>Craniata</taxon>
        <taxon>Vertebrata</taxon>
        <taxon>Euteleostomi</taxon>
        <taxon>Lepidosauria</taxon>
        <taxon>Squamata</taxon>
        <taxon>Bifurcata</taxon>
        <taxon>Gekkota</taxon>
        <taxon>Sphaerodactylidae</taxon>
        <taxon>Sphaerodactylus</taxon>
    </lineage>
</organism>
<protein>
    <submittedName>
        <fullName evidence="1">Uncharacterized protein</fullName>
    </submittedName>
</protein>
<proteinExistence type="predicted"/>
<dbReference type="EMBL" id="CM037626">
    <property type="protein sequence ID" value="KAH8012500.1"/>
    <property type="molecule type" value="Genomic_DNA"/>
</dbReference>
<accession>A0ACB8FZV1</accession>